<dbReference type="Pfam" id="PF13896">
    <property type="entry name" value="Glyco_transf_49"/>
    <property type="match status" value="1"/>
</dbReference>
<dbReference type="EMBL" id="OB661329">
    <property type="protein sequence ID" value="CAD7227969.1"/>
    <property type="molecule type" value="Genomic_DNA"/>
</dbReference>
<sequence length="614" mass="70414">MNLDTGELLSDPKNRPDLKDLIQCDDVTPFPRISQKYHFYILVNYIPATDKIRCYESVTLVTQGDFRQVYNLPEQVSRWQGPISVAIHTPDEEFMYTLRSIQYLRTCNENSSEKIRRLVTFHLFFEQGHVPSSVPAAGNWSQGLTVDCGSDPPWKDAPRRHTGSSLKSDSLPYPINVARNVAKDAAPTYFVFPVDFQLFPSPNFTHDFLEMIRRQPSLLSRSPPTVFVLAIFEIKKGYQLPNTKREVLDLMKKKKMVYFHKISCPRCAHQIPRAHEWENAEITPGLKVFYTTKRRKTSAWEPIHVGTKLDPPYDEKQTWDGLEDKTTRMYGLCQLDYNMAILDNAFLVHEPGIKKGSHYSYQGRGTYMSKTKSLLKITKMEYDIIYEEADCSFVEMDGSLIFQLLVAAASWMLPEQSEQTGETLEAEPRIFTVPPGAPVTIGLIFGVPISILVPRLRKRLNDYGLIPANEREQFIGGVEAQGRSFQQEIPSYAPEDPMTALQLERIDSYFAFLGLDREYESCRKKFLCELAADPDKYYPVSDIYLRKIKSMTAAKEGTRGFHYLKAAKDGFNGDKSRCEKQFKTCSITVPDLVHMRALRVIQLLAKYLKINFTD</sequence>
<protein>
    <submittedName>
        <fullName evidence="1">Uncharacterized protein</fullName>
    </submittedName>
</protein>
<dbReference type="PANTHER" id="PTHR47412:SF1">
    <property type="entry name" value="FI01434P-RELATED"/>
    <property type="match status" value="1"/>
</dbReference>
<gene>
    <name evidence="1" type="ORF">CTOB1V02_LOCUS5862</name>
</gene>
<dbReference type="PANTHER" id="PTHR47412">
    <property type="entry name" value="FI01434P-RELATED"/>
    <property type="match status" value="1"/>
</dbReference>
<name>A0A7R8ZL47_9CRUS</name>
<reference evidence="1" key="1">
    <citation type="submission" date="2020-11" db="EMBL/GenBank/DDBJ databases">
        <authorList>
            <person name="Tran Van P."/>
        </authorList>
    </citation>
    <scope>NUCLEOTIDE SEQUENCE</scope>
</reference>
<organism evidence="1">
    <name type="scientific">Cyprideis torosa</name>
    <dbReference type="NCBI Taxonomy" id="163714"/>
    <lineage>
        <taxon>Eukaryota</taxon>
        <taxon>Metazoa</taxon>
        <taxon>Ecdysozoa</taxon>
        <taxon>Arthropoda</taxon>
        <taxon>Crustacea</taxon>
        <taxon>Oligostraca</taxon>
        <taxon>Ostracoda</taxon>
        <taxon>Podocopa</taxon>
        <taxon>Podocopida</taxon>
        <taxon>Cytherocopina</taxon>
        <taxon>Cytheroidea</taxon>
        <taxon>Cytherideidae</taxon>
        <taxon>Cyprideis</taxon>
    </lineage>
</organism>
<accession>A0A7R8ZL47</accession>
<evidence type="ECO:0000313" key="1">
    <source>
        <dbReference type="EMBL" id="CAD7227969.1"/>
    </source>
</evidence>
<proteinExistence type="predicted"/>
<dbReference type="OrthoDB" id="9974378at2759"/>
<dbReference type="AlphaFoldDB" id="A0A7R8ZL47"/>